<proteinExistence type="predicted"/>
<evidence type="ECO:0000256" key="1">
    <source>
        <dbReference type="ARBA" id="ARBA00004651"/>
    </source>
</evidence>
<dbReference type="Pfam" id="PF03706">
    <property type="entry name" value="LPG_synthase_TM"/>
    <property type="match status" value="1"/>
</dbReference>
<feature type="transmembrane region" description="Helical" evidence="6">
    <location>
        <begin position="161"/>
        <end position="180"/>
    </location>
</feature>
<evidence type="ECO:0000256" key="4">
    <source>
        <dbReference type="ARBA" id="ARBA00022989"/>
    </source>
</evidence>
<sequence length="327" mass="37240">MKINFIKYLKLIIPISIGIGCIFYSITTLNENDINSIIESFANAEYSWVIFGVILGALSHLSRSYRWKYLLEPLGYKISFLNSVMAIFSAYLINYTFPRAGDIARGTIVYKYEDIPLEKGIGTIVAERAVDVLCVSILIVIGLFINYQLITEKLYEASSFINLKLIMFSFIILGGILFLLSRKNSKSFRIISKIQTFFKGLYEGFMIIFKLENKWLFIMHSIFIWLMYVLMFYVTSKAITELPDLSFSIILISFILSSLTIMFTPGGIGAYPLAVQISFSWFGISSVSSLSFGWIMWTSQTLMIIIFGGLSLIILPFINNKKRSNES</sequence>
<comment type="subcellular location">
    <subcellularLocation>
        <location evidence="1">Cell membrane</location>
        <topology evidence="1">Multi-pass membrane protein</topology>
    </subcellularLocation>
</comment>
<keyword evidence="3 6" id="KW-0812">Transmembrane</keyword>
<evidence type="ECO:0000313" key="7">
    <source>
        <dbReference type="EMBL" id="SVA10624.1"/>
    </source>
</evidence>
<dbReference type="InterPro" id="IPR022791">
    <property type="entry name" value="L-PG_synthase/AglD"/>
</dbReference>
<keyword evidence="4 6" id="KW-1133">Transmembrane helix</keyword>
<keyword evidence="5 6" id="KW-0472">Membrane</keyword>
<protein>
    <recommendedName>
        <fullName evidence="8">TIGR00374 family protein</fullName>
    </recommendedName>
</protein>
<reference evidence="7" key="1">
    <citation type="submission" date="2018-05" db="EMBL/GenBank/DDBJ databases">
        <authorList>
            <person name="Lanie J.A."/>
            <person name="Ng W.-L."/>
            <person name="Kazmierczak K.M."/>
            <person name="Andrzejewski T.M."/>
            <person name="Davidsen T.M."/>
            <person name="Wayne K.J."/>
            <person name="Tettelin H."/>
            <person name="Glass J.I."/>
            <person name="Rusch D."/>
            <person name="Podicherti R."/>
            <person name="Tsui H.-C.T."/>
            <person name="Winkler M.E."/>
        </authorList>
    </citation>
    <scope>NUCLEOTIDE SEQUENCE</scope>
</reference>
<feature type="transmembrane region" description="Helical" evidence="6">
    <location>
        <begin position="247"/>
        <end position="274"/>
    </location>
</feature>
<name>A0A381T4H5_9ZZZZ</name>
<evidence type="ECO:0000256" key="5">
    <source>
        <dbReference type="ARBA" id="ARBA00023136"/>
    </source>
</evidence>
<accession>A0A381T4H5</accession>
<evidence type="ECO:0008006" key="8">
    <source>
        <dbReference type="Google" id="ProtNLM"/>
    </source>
</evidence>
<feature type="transmembrane region" description="Helical" evidence="6">
    <location>
        <begin position="294"/>
        <end position="318"/>
    </location>
</feature>
<keyword evidence="2" id="KW-1003">Cell membrane</keyword>
<dbReference type="NCBIfam" id="TIGR00374">
    <property type="entry name" value="flippase-like domain"/>
    <property type="match status" value="1"/>
</dbReference>
<dbReference type="GO" id="GO:0005886">
    <property type="term" value="C:plasma membrane"/>
    <property type="evidence" value="ECO:0007669"/>
    <property type="project" value="UniProtKB-SubCell"/>
</dbReference>
<evidence type="ECO:0000256" key="3">
    <source>
        <dbReference type="ARBA" id="ARBA00022692"/>
    </source>
</evidence>
<evidence type="ECO:0000256" key="6">
    <source>
        <dbReference type="SAM" id="Phobius"/>
    </source>
</evidence>
<feature type="transmembrane region" description="Helical" evidence="6">
    <location>
        <begin position="215"/>
        <end position="235"/>
    </location>
</feature>
<gene>
    <name evidence="7" type="ORF">METZ01_LOCUS63478</name>
</gene>
<organism evidence="7">
    <name type="scientific">marine metagenome</name>
    <dbReference type="NCBI Taxonomy" id="408172"/>
    <lineage>
        <taxon>unclassified sequences</taxon>
        <taxon>metagenomes</taxon>
        <taxon>ecological metagenomes</taxon>
    </lineage>
</organism>
<feature type="transmembrane region" description="Helical" evidence="6">
    <location>
        <begin position="46"/>
        <end position="62"/>
    </location>
</feature>
<dbReference type="PANTHER" id="PTHR39087:SF2">
    <property type="entry name" value="UPF0104 MEMBRANE PROTEIN MJ1595"/>
    <property type="match status" value="1"/>
</dbReference>
<dbReference type="PANTHER" id="PTHR39087">
    <property type="entry name" value="UPF0104 MEMBRANE PROTEIN MJ1595"/>
    <property type="match status" value="1"/>
</dbReference>
<dbReference type="AlphaFoldDB" id="A0A381T4H5"/>
<dbReference type="PROSITE" id="PS51257">
    <property type="entry name" value="PROKAR_LIPOPROTEIN"/>
    <property type="match status" value="1"/>
</dbReference>
<feature type="transmembrane region" description="Helical" evidence="6">
    <location>
        <begin position="129"/>
        <end position="149"/>
    </location>
</feature>
<dbReference type="EMBL" id="UINC01003954">
    <property type="protein sequence ID" value="SVA10624.1"/>
    <property type="molecule type" value="Genomic_DNA"/>
</dbReference>
<evidence type="ECO:0000256" key="2">
    <source>
        <dbReference type="ARBA" id="ARBA00022475"/>
    </source>
</evidence>
<feature type="transmembrane region" description="Helical" evidence="6">
    <location>
        <begin position="7"/>
        <end position="26"/>
    </location>
</feature>